<evidence type="ECO:0000256" key="1">
    <source>
        <dbReference type="SAM" id="MobiDB-lite"/>
    </source>
</evidence>
<dbReference type="Proteomes" id="UP000054166">
    <property type="component" value="Unassembled WGS sequence"/>
</dbReference>
<dbReference type="HOGENOM" id="CLU_1289373_0_0_1"/>
<evidence type="ECO:0000313" key="3">
    <source>
        <dbReference type="Proteomes" id="UP000054166"/>
    </source>
</evidence>
<keyword evidence="3" id="KW-1185">Reference proteome</keyword>
<accession>A0A0C3FVS6</accession>
<dbReference type="AlphaFoldDB" id="A0A0C3FVS6"/>
<evidence type="ECO:0000313" key="2">
    <source>
        <dbReference type="EMBL" id="KIM82626.1"/>
    </source>
</evidence>
<reference evidence="2 3" key="1">
    <citation type="submission" date="2014-04" db="EMBL/GenBank/DDBJ databases">
        <authorList>
            <consortium name="DOE Joint Genome Institute"/>
            <person name="Kuo A."/>
            <person name="Tarkka M."/>
            <person name="Buscot F."/>
            <person name="Kohler A."/>
            <person name="Nagy L.G."/>
            <person name="Floudas D."/>
            <person name="Copeland A."/>
            <person name="Barry K.W."/>
            <person name="Cichocki N."/>
            <person name="Veneault-Fourrey C."/>
            <person name="LaButti K."/>
            <person name="Lindquist E.A."/>
            <person name="Lipzen A."/>
            <person name="Lundell T."/>
            <person name="Morin E."/>
            <person name="Murat C."/>
            <person name="Sun H."/>
            <person name="Tunlid A."/>
            <person name="Henrissat B."/>
            <person name="Grigoriev I.V."/>
            <person name="Hibbett D.S."/>
            <person name="Martin F."/>
            <person name="Nordberg H.P."/>
            <person name="Cantor M.N."/>
            <person name="Hua S.X."/>
        </authorList>
    </citation>
    <scope>NUCLEOTIDE SEQUENCE [LARGE SCALE GENOMIC DNA]</scope>
    <source>
        <strain evidence="2 3">F 1598</strain>
    </source>
</reference>
<organism evidence="2 3">
    <name type="scientific">Piloderma croceum (strain F 1598)</name>
    <dbReference type="NCBI Taxonomy" id="765440"/>
    <lineage>
        <taxon>Eukaryota</taxon>
        <taxon>Fungi</taxon>
        <taxon>Dikarya</taxon>
        <taxon>Basidiomycota</taxon>
        <taxon>Agaricomycotina</taxon>
        <taxon>Agaricomycetes</taxon>
        <taxon>Agaricomycetidae</taxon>
        <taxon>Atheliales</taxon>
        <taxon>Atheliaceae</taxon>
        <taxon>Piloderma</taxon>
    </lineage>
</organism>
<sequence length="214" mass="24917">MSLTARRVVIHRNPCIWRTYVTETTHESESRRSPFPHRRHSLDSDTDERVRIPRTSVAQRSIYVRAWDHPASMADAFAIVRGVERKYGRIRDFAWTRDWEMPQTYQSILWAAFYSTESFDRVPKMGETIHIPAPDVDSTKEGGLGFRELQGLLQPSDRVDDEFEAPAPDIMQRVIESGDPKKRGSGPRMLDVKVERARTYIKILKYRFYLTSVS</sequence>
<dbReference type="OrthoDB" id="3362336at2759"/>
<dbReference type="InParanoid" id="A0A0C3FVS6"/>
<gene>
    <name evidence="2" type="ORF">PILCRDRAFT_468887</name>
</gene>
<dbReference type="EMBL" id="KN832994">
    <property type="protein sequence ID" value="KIM82626.1"/>
    <property type="molecule type" value="Genomic_DNA"/>
</dbReference>
<reference evidence="3" key="2">
    <citation type="submission" date="2015-01" db="EMBL/GenBank/DDBJ databases">
        <title>Evolutionary Origins and Diversification of the Mycorrhizal Mutualists.</title>
        <authorList>
            <consortium name="DOE Joint Genome Institute"/>
            <consortium name="Mycorrhizal Genomics Consortium"/>
            <person name="Kohler A."/>
            <person name="Kuo A."/>
            <person name="Nagy L.G."/>
            <person name="Floudas D."/>
            <person name="Copeland A."/>
            <person name="Barry K.W."/>
            <person name="Cichocki N."/>
            <person name="Veneault-Fourrey C."/>
            <person name="LaButti K."/>
            <person name="Lindquist E.A."/>
            <person name="Lipzen A."/>
            <person name="Lundell T."/>
            <person name="Morin E."/>
            <person name="Murat C."/>
            <person name="Riley R."/>
            <person name="Ohm R."/>
            <person name="Sun H."/>
            <person name="Tunlid A."/>
            <person name="Henrissat B."/>
            <person name="Grigoriev I.V."/>
            <person name="Hibbett D.S."/>
            <person name="Martin F."/>
        </authorList>
    </citation>
    <scope>NUCLEOTIDE SEQUENCE [LARGE SCALE GENOMIC DNA]</scope>
    <source>
        <strain evidence="3">F 1598</strain>
    </source>
</reference>
<name>A0A0C3FVS6_PILCF</name>
<feature type="region of interest" description="Disordered" evidence="1">
    <location>
        <begin position="28"/>
        <end position="47"/>
    </location>
</feature>
<proteinExistence type="predicted"/>
<protein>
    <submittedName>
        <fullName evidence="2">Uncharacterized protein</fullName>
    </submittedName>
</protein>